<keyword evidence="1" id="KW-0732">Signal</keyword>
<keyword evidence="3" id="KW-1185">Reference proteome</keyword>
<protein>
    <submittedName>
        <fullName evidence="2">DUF3261 domain-containing protein</fullName>
    </submittedName>
</protein>
<dbReference type="RefSeq" id="WP_168877772.1">
    <property type="nucleotide sequence ID" value="NZ_JABAIM010000003.1"/>
</dbReference>
<dbReference type="AlphaFoldDB" id="A0A847SF91"/>
<evidence type="ECO:0000313" key="2">
    <source>
        <dbReference type="EMBL" id="NLR76096.1"/>
    </source>
</evidence>
<dbReference type="EMBL" id="JABAIM010000003">
    <property type="protein sequence ID" value="NLR76096.1"/>
    <property type="molecule type" value="Genomic_DNA"/>
</dbReference>
<feature type="signal peptide" evidence="1">
    <location>
        <begin position="1"/>
        <end position="23"/>
    </location>
</feature>
<sequence>MRWCMMMMLTALLPACMSLPEHCSRLSISAHYCLSTQAGPAMDADGLTQVAHGDDRFQLLSRLQVSGPRMQLAGVSPLGQTLLKVDWDNGQLSVWQLDALKGKLPPALLPALMQLAFWPVEQVRRGLSDGVQLVEDAGGRRLMQDGQDVLRIQWQGSHPPYSRLRFELPAAGVIVDTRQLEEGNGP</sequence>
<gene>
    <name evidence="2" type="ORF">HF682_13095</name>
</gene>
<dbReference type="Proteomes" id="UP000587991">
    <property type="component" value="Unassembled WGS sequence"/>
</dbReference>
<comment type="caution">
    <text evidence="2">The sequence shown here is derived from an EMBL/GenBank/DDBJ whole genome shotgun (WGS) entry which is preliminary data.</text>
</comment>
<dbReference type="InterPro" id="IPR021675">
    <property type="entry name" value="DUF3261"/>
</dbReference>
<feature type="chain" id="PRO_5032483714" evidence="1">
    <location>
        <begin position="24"/>
        <end position="186"/>
    </location>
</feature>
<name>A0A847SF91_9NEIS</name>
<evidence type="ECO:0000256" key="1">
    <source>
        <dbReference type="SAM" id="SignalP"/>
    </source>
</evidence>
<evidence type="ECO:0000313" key="3">
    <source>
        <dbReference type="Proteomes" id="UP000587991"/>
    </source>
</evidence>
<reference evidence="2 3" key="1">
    <citation type="submission" date="2020-04" db="EMBL/GenBank/DDBJ databases">
        <title>Draft genome of Leeia sp. IMCC25680.</title>
        <authorList>
            <person name="Song J."/>
            <person name="Cho J.-C."/>
        </authorList>
    </citation>
    <scope>NUCLEOTIDE SEQUENCE [LARGE SCALE GENOMIC DNA]</scope>
    <source>
        <strain evidence="2 3">IMCC25680</strain>
    </source>
</reference>
<dbReference type="Pfam" id="PF11659">
    <property type="entry name" value="DUF3261"/>
    <property type="match status" value="1"/>
</dbReference>
<organism evidence="2 3">
    <name type="scientific">Leeia aquatica</name>
    <dbReference type="NCBI Taxonomy" id="2725557"/>
    <lineage>
        <taxon>Bacteria</taxon>
        <taxon>Pseudomonadati</taxon>
        <taxon>Pseudomonadota</taxon>
        <taxon>Betaproteobacteria</taxon>
        <taxon>Neisseriales</taxon>
        <taxon>Leeiaceae</taxon>
        <taxon>Leeia</taxon>
    </lineage>
</organism>
<accession>A0A847SF91</accession>
<proteinExistence type="predicted"/>